<dbReference type="EMBL" id="APKE01000010">
    <property type="protein sequence ID" value="KAF0676879.1"/>
    <property type="molecule type" value="Genomic_DNA"/>
</dbReference>
<proteinExistence type="inferred from homology"/>
<dbReference type="CDD" id="cd03443">
    <property type="entry name" value="PaaI_thioesterase"/>
    <property type="match status" value="1"/>
</dbReference>
<dbReference type="InterPro" id="IPR029069">
    <property type="entry name" value="HotDog_dom_sf"/>
</dbReference>
<dbReference type="PANTHER" id="PTHR21660:SF1">
    <property type="entry name" value="ACYL-COENZYME A THIOESTERASE 13"/>
    <property type="match status" value="1"/>
</dbReference>
<protein>
    <submittedName>
        <fullName evidence="4">Thioesterase superfamily domain containing protein</fullName>
    </submittedName>
</protein>
<keyword evidence="2" id="KW-0378">Hydrolase</keyword>
<dbReference type="InterPro" id="IPR039298">
    <property type="entry name" value="ACOT13"/>
</dbReference>
<name>A0A921NUH0_9RHOB</name>
<gene>
    <name evidence="4" type="ORF">PMES_00675</name>
</gene>
<sequence length="149" mass="15060">MAAQGIIEGETGTQRLLGYVLDVGGGDGMARCRLTLTGDHTNRHGRLHGGIAVSMLDNAMGAAGSLSVDETGMAPFLTISLTTNFLASAQIGDALTATGWITGGGRSVKFIAGELVHENGTLIATASGVFKPVPPGRVTPAPGDAEGRS</sequence>
<comment type="caution">
    <text evidence="4">The sequence shown here is derived from an EMBL/GenBank/DDBJ whole genome shotgun (WGS) entry which is preliminary data.</text>
</comment>
<dbReference type="AlphaFoldDB" id="A0A921NUH0"/>
<dbReference type="SUPFAM" id="SSF54637">
    <property type="entry name" value="Thioesterase/thiol ester dehydrase-isomerase"/>
    <property type="match status" value="1"/>
</dbReference>
<dbReference type="RefSeq" id="WP_159964100.1">
    <property type="nucleotide sequence ID" value="NZ_APKE01000010.1"/>
</dbReference>
<dbReference type="Gene3D" id="3.10.129.10">
    <property type="entry name" value="Hotdog Thioesterase"/>
    <property type="match status" value="1"/>
</dbReference>
<dbReference type="InterPro" id="IPR003736">
    <property type="entry name" value="PAAI_dom"/>
</dbReference>
<evidence type="ECO:0000256" key="1">
    <source>
        <dbReference type="ARBA" id="ARBA00008324"/>
    </source>
</evidence>
<dbReference type="PANTHER" id="PTHR21660">
    <property type="entry name" value="THIOESTERASE SUPERFAMILY MEMBER-RELATED"/>
    <property type="match status" value="1"/>
</dbReference>
<evidence type="ECO:0000313" key="5">
    <source>
        <dbReference type="Proteomes" id="UP000698242"/>
    </source>
</evidence>
<comment type="similarity">
    <text evidence="1">Belongs to the thioesterase PaaI family.</text>
</comment>
<evidence type="ECO:0000256" key="2">
    <source>
        <dbReference type="ARBA" id="ARBA00022801"/>
    </source>
</evidence>
<dbReference type="NCBIfam" id="TIGR00369">
    <property type="entry name" value="unchar_dom_1"/>
    <property type="match status" value="1"/>
</dbReference>
<dbReference type="InterPro" id="IPR006683">
    <property type="entry name" value="Thioestr_dom"/>
</dbReference>
<dbReference type="OrthoDB" id="3477511at2"/>
<feature type="domain" description="Thioesterase" evidence="3">
    <location>
        <begin position="44"/>
        <end position="123"/>
    </location>
</feature>
<evidence type="ECO:0000313" key="4">
    <source>
        <dbReference type="EMBL" id="KAF0676879.1"/>
    </source>
</evidence>
<reference evidence="4" key="1">
    <citation type="submission" date="2013-03" db="EMBL/GenBank/DDBJ databases">
        <title>Genome Sequence of the Profundibacterium mesophilum strain KAUST100406-0324T from Red Sea, a novel genus in the family Rhodobacteraceae.</title>
        <authorList>
            <person name="Essack M."/>
            <person name="Alam I."/>
            <person name="Lafi F."/>
            <person name="Alawi W."/>
            <person name="Kamanu F."/>
            <person name="Al-Suwailem A."/>
            <person name="Lee O.O."/>
            <person name="Xu Y."/>
            <person name="Bajic V."/>
            <person name="Qian P.-Y."/>
            <person name="Archer J."/>
        </authorList>
    </citation>
    <scope>NUCLEOTIDE SEQUENCE</scope>
    <source>
        <strain evidence="4">KAUST100406-0324</strain>
    </source>
</reference>
<keyword evidence="5" id="KW-1185">Reference proteome</keyword>
<dbReference type="Proteomes" id="UP000698242">
    <property type="component" value="Unassembled WGS sequence"/>
</dbReference>
<accession>A0A921NUH0</accession>
<dbReference type="GO" id="GO:0047617">
    <property type="term" value="F:fatty acyl-CoA hydrolase activity"/>
    <property type="evidence" value="ECO:0007669"/>
    <property type="project" value="InterPro"/>
</dbReference>
<evidence type="ECO:0000259" key="3">
    <source>
        <dbReference type="Pfam" id="PF03061"/>
    </source>
</evidence>
<organism evidence="4 5">
    <name type="scientific">Profundibacterium mesophilum KAUST100406-0324</name>
    <dbReference type="NCBI Taxonomy" id="1037889"/>
    <lineage>
        <taxon>Bacteria</taxon>
        <taxon>Pseudomonadati</taxon>
        <taxon>Pseudomonadota</taxon>
        <taxon>Alphaproteobacteria</taxon>
        <taxon>Rhodobacterales</taxon>
        <taxon>Roseobacteraceae</taxon>
        <taxon>Profundibacterium</taxon>
    </lineage>
</organism>
<dbReference type="Pfam" id="PF03061">
    <property type="entry name" value="4HBT"/>
    <property type="match status" value="1"/>
</dbReference>